<evidence type="ECO:0000256" key="3">
    <source>
        <dbReference type="ARBA" id="ARBA00008900"/>
    </source>
</evidence>
<keyword evidence="8" id="KW-0456">Lyase</keyword>
<dbReference type="EMBL" id="FOLY01000001">
    <property type="protein sequence ID" value="SFC01667.1"/>
    <property type="molecule type" value="Genomic_DNA"/>
</dbReference>
<gene>
    <name evidence="11" type="ORF">SAMN05421848_0232</name>
</gene>
<keyword evidence="12" id="KW-1185">Reference proteome</keyword>
<dbReference type="RefSeq" id="WP_090129998.1">
    <property type="nucleotide sequence ID" value="NZ_FOLY01000001.1"/>
</dbReference>
<evidence type="ECO:0000256" key="6">
    <source>
        <dbReference type="ARBA" id="ARBA00022723"/>
    </source>
</evidence>
<dbReference type="InterPro" id="IPR007115">
    <property type="entry name" value="6-PTP_synth/QueD"/>
</dbReference>
<protein>
    <recommendedName>
        <fullName evidence="5">6-carboxy-5,6,7,8-tetrahydropterin synthase</fullName>
        <ecNumber evidence="4">4.1.2.50</ecNumber>
    </recommendedName>
    <alternativeName>
        <fullName evidence="9">Queuosine biosynthesis protein QueD</fullName>
    </alternativeName>
</protein>
<comment type="similarity">
    <text evidence="3">Belongs to the PTPS family. QueD subfamily.</text>
</comment>
<evidence type="ECO:0000256" key="5">
    <source>
        <dbReference type="ARBA" id="ARBA00018141"/>
    </source>
</evidence>
<proteinExistence type="inferred from homology"/>
<dbReference type="Pfam" id="PF01242">
    <property type="entry name" value="PTPS"/>
    <property type="match status" value="2"/>
</dbReference>
<evidence type="ECO:0000256" key="8">
    <source>
        <dbReference type="ARBA" id="ARBA00023239"/>
    </source>
</evidence>
<organism evidence="11 12">
    <name type="scientific">Kushneria avicenniae</name>
    <dbReference type="NCBI Taxonomy" id="402385"/>
    <lineage>
        <taxon>Bacteria</taxon>
        <taxon>Pseudomonadati</taxon>
        <taxon>Pseudomonadota</taxon>
        <taxon>Gammaproteobacteria</taxon>
        <taxon>Oceanospirillales</taxon>
        <taxon>Halomonadaceae</taxon>
        <taxon>Kushneria</taxon>
    </lineage>
</organism>
<dbReference type="PANTHER" id="PTHR12589">
    <property type="entry name" value="PYRUVOYL TETRAHYDROBIOPTERIN SYNTHASE"/>
    <property type="match status" value="1"/>
</dbReference>
<evidence type="ECO:0000313" key="12">
    <source>
        <dbReference type="Proteomes" id="UP000199046"/>
    </source>
</evidence>
<comment type="pathway">
    <text evidence="2">Purine metabolism; 7-cyano-7-deazaguanine biosynthesis.</text>
</comment>
<comment type="cofactor">
    <cofactor evidence="1">
        <name>Zn(2+)</name>
        <dbReference type="ChEBI" id="CHEBI:29105"/>
    </cofactor>
</comment>
<dbReference type="AlphaFoldDB" id="A0A1I1FQD7"/>
<keyword evidence="7" id="KW-0862">Zinc</keyword>
<name>A0A1I1FQD7_9GAMM</name>
<dbReference type="OrthoDB" id="5820615at2"/>
<accession>A0A1I1FQD7</accession>
<evidence type="ECO:0000256" key="9">
    <source>
        <dbReference type="ARBA" id="ARBA00031449"/>
    </source>
</evidence>
<evidence type="ECO:0000256" key="2">
    <source>
        <dbReference type="ARBA" id="ARBA00005061"/>
    </source>
</evidence>
<reference evidence="12" key="1">
    <citation type="submission" date="2016-10" db="EMBL/GenBank/DDBJ databases">
        <authorList>
            <person name="Varghese N."/>
            <person name="Submissions S."/>
        </authorList>
    </citation>
    <scope>NUCLEOTIDE SEQUENCE [LARGE SCALE GENOMIC DNA]</scope>
    <source>
        <strain evidence="12">DSM 23439</strain>
    </source>
</reference>
<dbReference type="GO" id="GO:0070497">
    <property type="term" value="F:6-carboxytetrahydropterin synthase activity"/>
    <property type="evidence" value="ECO:0007669"/>
    <property type="project" value="UniProtKB-EC"/>
</dbReference>
<evidence type="ECO:0000256" key="7">
    <source>
        <dbReference type="ARBA" id="ARBA00022833"/>
    </source>
</evidence>
<dbReference type="InterPro" id="IPR038418">
    <property type="entry name" value="6-PTP_synth/QueD_sf"/>
</dbReference>
<dbReference type="PANTHER" id="PTHR12589:SF7">
    <property type="entry name" value="6-PYRUVOYL TETRAHYDROBIOPTERIN SYNTHASE"/>
    <property type="match status" value="1"/>
</dbReference>
<comment type="catalytic activity">
    <reaction evidence="10">
        <text>7,8-dihydroneopterin 3'-triphosphate + H2O = 6-carboxy-5,6,7,8-tetrahydropterin + triphosphate + acetaldehyde + 2 H(+)</text>
        <dbReference type="Rhea" id="RHEA:27966"/>
        <dbReference type="ChEBI" id="CHEBI:15343"/>
        <dbReference type="ChEBI" id="CHEBI:15377"/>
        <dbReference type="ChEBI" id="CHEBI:15378"/>
        <dbReference type="ChEBI" id="CHEBI:18036"/>
        <dbReference type="ChEBI" id="CHEBI:58462"/>
        <dbReference type="ChEBI" id="CHEBI:61032"/>
        <dbReference type="EC" id="4.1.2.50"/>
    </reaction>
</comment>
<dbReference type="SUPFAM" id="SSF55620">
    <property type="entry name" value="Tetrahydrobiopterin biosynthesis enzymes-like"/>
    <property type="match status" value="2"/>
</dbReference>
<dbReference type="GO" id="GO:0046872">
    <property type="term" value="F:metal ion binding"/>
    <property type="evidence" value="ECO:0007669"/>
    <property type="project" value="UniProtKB-KW"/>
</dbReference>
<evidence type="ECO:0000256" key="10">
    <source>
        <dbReference type="ARBA" id="ARBA00048807"/>
    </source>
</evidence>
<evidence type="ECO:0000256" key="1">
    <source>
        <dbReference type="ARBA" id="ARBA00001947"/>
    </source>
</evidence>
<sequence>MMLFVNALSALDVSIWCPQRGLIGASYHVDVELEGPLGEDGMLFDFGEVKPWIKSRIDNSVDHTLLVPAKAHDISVNECPEGLRLQTRHPWSMELRAPRQAYTLLPWQQITPERLGDYLSTELSRRPPAQVEKIRVTLREESHEIGGYTYSHGLRRHKGNCQRIAHGHRSRLAIWHNGQRSEVLEAQWSQRLEDIYLIDQADLISEENDICHVGYESAQGRFSIRLPRERAEILPTPTTVEQIANWMAGEIASLHGGSVRVQAFEGIDKGAVATAWGDRMPT</sequence>
<dbReference type="Proteomes" id="UP000199046">
    <property type="component" value="Unassembled WGS sequence"/>
</dbReference>
<dbReference type="Gene3D" id="3.30.479.10">
    <property type="entry name" value="6-pyruvoyl tetrahydropterin synthase/QueD"/>
    <property type="match status" value="2"/>
</dbReference>
<evidence type="ECO:0000313" key="11">
    <source>
        <dbReference type="EMBL" id="SFC01667.1"/>
    </source>
</evidence>
<evidence type="ECO:0000256" key="4">
    <source>
        <dbReference type="ARBA" id="ARBA00012982"/>
    </source>
</evidence>
<dbReference type="UniPathway" id="UPA00391"/>
<keyword evidence="6" id="KW-0479">Metal-binding</keyword>
<dbReference type="EC" id="4.1.2.50" evidence="4"/>
<dbReference type="STRING" id="402385.SAMN05421848_0232"/>